<feature type="non-terminal residue" evidence="1">
    <location>
        <position position="1"/>
    </location>
</feature>
<dbReference type="EMBL" id="CAJOBP010031334">
    <property type="protein sequence ID" value="CAF4666030.1"/>
    <property type="molecule type" value="Genomic_DNA"/>
</dbReference>
<evidence type="ECO:0000313" key="1">
    <source>
        <dbReference type="EMBL" id="CAF4666030.1"/>
    </source>
</evidence>
<reference evidence="1" key="1">
    <citation type="submission" date="2021-02" db="EMBL/GenBank/DDBJ databases">
        <authorList>
            <person name="Nowell W R."/>
        </authorList>
    </citation>
    <scope>NUCLEOTIDE SEQUENCE</scope>
</reference>
<dbReference type="AlphaFoldDB" id="A0A821GD10"/>
<dbReference type="Proteomes" id="UP000663873">
    <property type="component" value="Unassembled WGS sequence"/>
</dbReference>
<name>A0A821GD10_9BILA</name>
<comment type="caution">
    <text evidence="1">The sequence shown here is derived from an EMBL/GenBank/DDBJ whole genome shotgun (WGS) entry which is preliminary data.</text>
</comment>
<proteinExistence type="predicted"/>
<evidence type="ECO:0000313" key="2">
    <source>
        <dbReference type="Proteomes" id="UP000663873"/>
    </source>
</evidence>
<keyword evidence="2" id="KW-1185">Reference proteome</keyword>
<gene>
    <name evidence="1" type="ORF">UJA718_LOCUS34505</name>
</gene>
<sequence>AQRDVADADKRYLEEAKSYVAKNNELTKLQNSKLLFH</sequence>
<protein>
    <submittedName>
        <fullName evidence="1">Uncharacterized protein</fullName>
    </submittedName>
</protein>
<organism evidence="1 2">
    <name type="scientific">Rotaria socialis</name>
    <dbReference type="NCBI Taxonomy" id="392032"/>
    <lineage>
        <taxon>Eukaryota</taxon>
        <taxon>Metazoa</taxon>
        <taxon>Spiralia</taxon>
        <taxon>Gnathifera</taxon>
        <taxon>Rotifera</taxon>
        <taxon>Eurotatoria</taxon>
        <taxon>Bdelloidea</taxon>
        <taxon>Philodinida</taxon>
        <taxon>Philodinidae</taxon>
        <taxon>Rotaria</taxon>
    </lineage>
</organism>
<accession>A0A821GD10</accession>